<feature type="domain" description="CWH43-like N-terminal" evidence="7">
    <location>
        <begin position="7"/>
        <end position="239"/>
    </location>
</feature>
<evidence type="ECO:0000259" key="7">
    <source>
        <dbReference type="Pfam" id="PF10277"/>
    </source>
</evidence>
<evidence type="ECO:0000256" key="6">
    <source>
        <dbReference type="SAM" id="Phobius"/>
    </source>
</evidence>
<keyword evidence="5 6" id="KW-0472">Membrane</keyword>
<gene>
    <name evidence="8" type="ORF">NEZAVI_LOCUS9145</name>
</gene>
<keyword evidence="9" id="KW-1185">Reference proteome</keyword>
<dbReference type="PANTHER" id="PTHR21324:SF2">
    <property type="entry name" value="EG:22E5.9 PROTEIN"/>
    <property type="match status" value="1"/>
</dbReference>
<dbReference type="EMBL" id="OV725080">
    <property type="protein sequence ID" value="CAH1399764.1"/>
    <property type="molecule type" value="Genomic_DNA"/>
</dbReference>
<keyword evidence="3 6" id="KW-0812">Transmembrane</keyword>
<feature type="transmembrane region" description="Helical" evidence="6">
    <location>
        <begin position="217"/>
        <end position="235"/>
    </location>
</feature>
<dbReference type="InterPro" id="IPR050911">
    <property type="entry name" value="DRAM/TMEM150_Autophagy_Mod"/>
</dbReference>
<feature type="transmembrane region" description="Helical" evidence="6">
    <location>
        <begin position="7"/>
        <end position="32"/>
    </location>
</feature>
<evidence type="ECO:0000313" key="9">
    <source>
        <dbReference type="Proteomes" id="UP001152798"/>
    </source>
</evidence>
<accession>A0A9P0HD08</accession>
<feature type="transmembrane region" description="Helical" evidence="6">
    <location>
        <begin position="156"/>
        <end position="179"/>
    </location>
</feature>
<reference evidence="8" key="1">
    <citation type="submission" date="2022-01" db="EMBL/GenBank/DDBJ databases">
        <authorList>
            <person name="King R."/>
        </authorList>
    </citation>
    <scope>NUCLEOTIDE SEQUENCE</scope>
</reference>
<feature type="transmembrane region" description="Helical" evidence="6">
    <location>
        <begin position="52"/>
        <end position="70"/>
    </location>
</feature>
<feature type="transmembrane region" description="Helical" evidence="6">
    <location>
        <begin position="127"/>
        <end position="149"/>
    </location>
</feature>
<evidence type="ECO:0000256" key="1">
    <source>
        <dbReference type="ARBA" id="ARBA00004127"/>
    </source>
</evidence>
<evidence type="ECO:0000256" key="4">
    <source>
        <dbReference type="ARBA" id="ARBA00022989"/>
    </source>
</evidence>
<proteinExistence type="inferred from homology"/>
<evidence type="ECO:0000256" key="2">
    <source>
        <dbReference type="ARBA" id="ARBA00006565"/>
    </source>
</evidence>
<sequence>MASKLRFFPVTVFFALPGTFLITYLISALMHHVEYILPTISDTGASVPESCVFGMLLNLTVALMLFIVYVRHKQISEFFKAKSINKSKEHVAMINMIATSAGVLSCIGLDVAANFQISHLPPVHDCGILLCFWCSAIYIFIQTVISFWMSPEMTSLWVVAVRGILGMMATALIVIAITVELVAEEKLIDVYGNFNRSVIAHWNSTQPGWPEHITSGLSQWITVVTIGSFILTYYIDFKRVTIYPPELVMHADPVPKPVEATNFRSLQYIYS</sequence>
<feature type="transmembrane region" description="Helical" evidence="6">
    <location>
        <begin position="91"/>
        <end position="115"/>
    </location>
</feature>
<keyword evidence="4 6" id="KW-1133">Transmembrane helix</keyword>
<dbReference type="OrthoDB" id="191706at2759"/>
<comment type="similarity">
    <text evidence="2">Belongs to the DRAM/TMEM150 family.</text>
</comment>
<dbReference type="AlphaFoldDB" id="A0A9P0HD08"/>
<name>A0A9P0HD08_NEZVI</name>
<organism evidence="8 9">
    <name type="scientific">Nezara viridula</name>
    <name type="common">Southern green stink bug</name>
    <name type="synonym">Cimex viridulus</name>
    <dbReference type="NCBI Taxonomy" id="85310"/>
    <lineage>
        <taxon>Eukaryota</taxon>
        <taxon>Metazoa</taxon>
        <taxon>Ecdysozoa</taxon>
        <taxon>Arthropoda</taxon>
        <taxon>Hexapoda</taxon>
        <taxon>Insecta</taxon>
        <taxon>Pterygota</taxon>
        <taxon>Neoptera</taxon>
        <taxon>Paraneoptera</taxon>
        <taxon>Hemiptera</taxon>
        <taxon>Heteroptera</taxon>
        <taxon>Panheteroptera</taxon>
        <taxon>Pentatomomorpha</taxon>
        <taxon>Pentatomoidea</taxon>
        <taxon>Pentatomidae</taxon>
        <taxon>Pentatominae</taxon>
        <taxon>Nezara</taxon>
    </lineage>
</organism>
<evidence type="ECO:0000313" key="8">
    <source>
        <dbReference type="EMBL" id="CAH1399764.1"/>
    </source>
</evidence>
<protein>
    <recommendedName>
        <fullName evidence="7">CWH43-like N-terminal domain-containing protein</fullName>
    </recommendedName>
</protein>
<dbReference type="Pfam" id="PF10277">
    <property type="entry name" value="Frag1"/>
    <property type="match status" value="1"/>
</dbReference>
<dbReference type="PANTHER" id="PTHR21324">
    <property type="entry name" value="FASTING-INDUCIBLE INTEGRAL MEMBRANE PROTEIN TM6P1-RELATED"/>
    <property type="match status" value="1"/>
</dbReference>
<evidence type="ECO:0000256" key="5">
    <source>
        <dbReference type="ARBA" id="ARBA00023136"/>
    </source>
</evidence>
<dbReference type="Proteomes" id="UP001152798">
    <property type="component" value="Chromosome 4"/>
</dbReference>
<evidence type="ECO:0000256" key="3">
    <source>
        <dbReference type="ARBA" id="ARBA00022692"/>
    </source>
</evidence>
<comment type="subcellular location">
    <subcellularLocation>
        <location evidence="1">Endomembrane system</location>
        <topology evidence="1">Multi-pass membrane protein</topology>
    </subcellularLocation>
</comment>
<dbReference type="InterPro" id="IPR019402">
    <property type="entry name" value="CWH43_N"/>
</dbReference>
<dbReference type="GO" id="GO:0012505">
    <property type="term" value="C:endomembrane system"/>
    <property type="evidence" value="ECO:0007669"/>
    <property type="project" value="UniProtKB-SubCell"/>
</dbReference>